<name>A0ABR1MST5_9PEZI</name>
<keyword evidence="2" id="KW-0472">Membrane</keyword>
<sequence>MSQANTSAYMAPTKQTEDGRQTQTDGQTDRQIDRQINVVVVVVIVIVVVVVVVVVCGRSQSVTQSVSSTPQAKGRLPAFLGPNFSKLQPTTLPSSYLLCALCPLLCHLSPSYLDHLVLFLSRARLVRQCSLLCSYRRPPHTLPSLLFAALVPRPPLALLLTARPLVWLWVLSCLSTVIANPAQGPIPPPHTIF</sequence>
<keyword evidence="4" id="KW-1185">Reference proteome</keyword>
<dbReference type="EMBL" id="JBBPBF010000058">
    <property type="protein sequence ID" value="KAK7605989.1"/>
    <property type="molecule type" value="Genomic_DNA"/>
</dbReference>
<reference evidence="3 4" key="1">
    <citation type="submission" date="2024-04" db="EMBL/GenBank/DDBJ databases">
        <title>Phyllosticta paracitricarpa is synonymous to the EU quarantine fungus P. citricarpa based on phylogenomic analyses.</title>
        <authorList>
            <consortium name="Lawrence Berkeley National Laboratory"/>
            <person name="Van ingen-buijs V.A."/>
            <person name="Van westerhoven A.C."/>
            <person name="Haridas S."/>
            <person name="Skiadas P."/>
            <person name="Martin F."/>
            <person name="Groenewald J.Z."/>
            <person name="Crous P.W."/>
            <person name="Seidl M.F."/>
        </authorList>
    </citation>
    <scope>NUCLEOTIDE SEQUENCE [LARGE SCALE GENOMIC DNA]</scope>
    <source>
        <strain evidence="3 4">CBS 141358</strain>
    </source>
</reference>
<accession>A0ABR1MST5</accession>
<gene>
    <name evidence="3" type="ORF">JOL62DRAFT_374290</name>
</gene>
<organism evidence="3 4">
    <name type="scientific">Phyllosticta paracitricarpa</name>
    <dbReference type="NCBI Taxonomy" id="2016321"/>
    <lineage>
        <taxon>Eukaryota</taxon>
        <taxon>Fungi</taxon>
        <taxon>Dikarya</taxon>
        <taxon>Ascomycota</taxon>
        <taxon>Pezizomycotina</taxon>
        <taxon>Dothideomycetes</taxon>
        <taxon>Dothideomycetes incertae sedis</taxon>
        <taxon>Botryosphaeriales</taxon>
        <taxon>Phyllostictaceae</taxon>
        <taxon>Phyllosticta</taxon>
    </lineage>
</organism>
<proteinExistence type="predicted"/>
<evidence type="ECO:0000256" key="2">
    <source>
        <dbReference type="SAM" id="Phobius"/>
    </source>
</evidence>
<comment type="caution">
    <text evidence="3">The sequence shown here is derived from an EMBL/GenBank/DDBJ whole genome shotgun (WGS) entry which is preliminary data.</text>
</comment>
<evidence type="ECO:0000313" key="3">
    <source>
        <dbReference type="EMBL" id="KAK7605989.1"/>
    </source>
</evidence>
<feature type="region of interest" description="Disordered" evidence="1">
    <location>
        <begin position="1"/>
        <end position="28"/>
    </location>
</feature>
<dbReference type="Proteomes" id="UP001367316">
    <property type="component" value="Unassembled WGS sequence"/>
</dbReference>
<evidence type="ECO:0000313" key="4">
    <source>
        <dbReference type="Proteomes" id="UP001367316"/>
    </source>
</evidence>
<keyword evidence="2" id="KW-0812">Transmembrane</keyword>
<evidence type="ECO:0000256" key="1">
    <source>
        <dbReference type="SAM" id="MobiDB-lite"/>
    </source>
</evidence>
<keyword evidence="2" id="KW-1133">Transmembrane helix</keyword>
<feature type="transmembrane region" description="Helical" evidence="2">
    <location>
        <begin position="36"/>
        <end position="55"/>
    </location>
</feature>
<protein>
    <submittedName>
        <fullName evidence="3">Uncharacterized protein</fullName>
    </submittedName>
</protein>